<evidence type="ECO:0000256" key="1">
    <source>
        <dbReference type="SAM" id="MobiDB-lite"/>
    </source>
</evidence>
<dbReference type="EMBL" id="JAGKQM010000003">
    <property type="protein sequence ID" value="KAH0933881.1"/>
    <property type="molecule type" value="Genomic_DNA"/>
</dbReference>
<accession>A0ABQ8DX10</accession>
<organism evidence="3 4">
    <name type="scientific">Brassica napus</name>
    <name type="common">Rape</name>
    <dbReference type="NCBI Taxonomy" id="3708"/>
    <lineage>
        <taxon>Eukaryota</taxon>
        <taxon>Viridiplantae</taxon>
        <taxon>Streptophyta</taxon>
        <taxon>Embryophyta</taxon>
        <taxon>Tracheophyta</taxon>
        <taxon>Spermatophyta</taxon>
        <taxon>Magnoliopsida</taxon>
        <taxon>eudicotyledons</taxon>
        <taxon>Gunneridae</taxon>
        <taxon>Pentapetalae</taxon>
        <taxon>rosids</taxon>
        <taxon>malvids</taxon>
        <taxon>Brassicales</taxon>
        <taxon>Brassicaceae</taxon>
        <taxon>Brassiceae</taxon>
        <taxon>Brassica</taxon>
    </lineage>
</organism>
<dbReference type="Proteomes" id="UP000824890">
    <property type="component" value="Unassembled WGS sequence"/>
</dbReference>
<protein>
    <recommendedName>
        <fullName evidence="2">TRF2/HOY1 PH-like domain-containing protein</fullName>
    </recommendedName>
</protein>
<gene>
    <name evidence="3" type="ORF">HID58_010998</name>
</gene>
<keyword evidence="4" id="KW-1185">Reference proteome</keyword>
<evidence type="ECO:0000313" key="4">
    <source>
        <dbReference type="Proteomes" id="UP000824890"/>
    </source>
</evidence>
<feature type="region of interest" description="Disordered" evidence="1">
    <location>
        <begin position="1"/>
        <end position="40"/>
    </location>
</feature>
<dbReference type="InterPro" id="IPR057939">
    <property type="entry name" value="TRF2_HOY1_PH"/>
</dbReference>
<dbReference type="Pfam" id="PF24818">
    <property type="entry name" value="PH_TRF2_HOY1"/>
    <property type="match status" value="1"/>
</dbReference>
<reference evidence="3 4" key="1">
    <citation type="submission" date="2021-05" db="EMBL/GenBank/DDBJ databases">
        <title>Genome Assembly of Synthetic Allotetraploid Brassica napus Reveals Homoeologous Exchanges between Subgenomes.</title>
        <authorList>
            <person name="Davis J.T."/>
        </authorList>
    </citation>
    <scope>NUCLEOTIDE SEQUENCE [LARGE SCALE GENOMIC DNA]</scope>
    <source>
        <strain evidence="4">cv. Da-Ae</strain>
        <tissue evidence="3">Seedling</tissue>
    </source>
</reference>
<feature type="domain" description="TRF2/HOY1 PH-like" evidence="2">
    <location>
        <begin position="102"/>
        <end position="225"/>
    </location>
</feature>
<sequence>MMKANKRQKPKQNQRGVDIINSMDTREEESQDDPSRGLFPPLNLLFTPTPELIALIEIELQQDYSSPHQQNFHYTTEHPKTLTPSETPKNHEKLKAVDSQIYKITIGQWTHTRVYPDDIKAKFYFAKKRIIWEILDDVETGTQVERLKRKIESQWSDVLSFRATYNSNDGAGILEVELGKRPTFFIETNPQRGKHTLWKICPDFTLNQSASIYRRHTLHFFPGDLQKTLDKLVSGDSFWSKLAKVSFPTLQSLYFDFGFGDSNDGFGDSNNNAAITLSHYGHYQTVPVFGQVPEPDVNVNFNVPTDQFFPNDGRQMNSFVQDVDFPGTQVIQPSYQLIGGRYFSGTQFNNPMIQDQTRNTMELRGNQAYEQALRETQASYMMFQMEPHLQDCLAQGGDTQSMEHITPDGNFQTNSICNCDTCLINNGLMPH</sequence>
<name>A0ABQ8DX10_BRANA</name>
<comment type="caution">
    <text evidence="3">The sequence shown here is derived from an EMBL/GenBank/DDBJ whole genome shotgun (WGS) entry which is preliminary data.</text>
</comment>
<dbReference type="PANTHER" id="PTHR33494:SF5">
    <property type="entry name" value="F10A16.6 PROTEIN"/>
    <property type="match status" value="1"/>
</dbReference>
<proteinExistence type="predicted"/>
<dbReference type="PANTHER" id="PTHR33494">
    <property type="entry name" value="OS02G0793800 PROTEIN"/>
    <property type="match status" value="1"/>
</dbReference>
<feature type="compositionally biased region" description="Basic residues" evidence="1">
    <location>
        <begin position="1"/>
        <end position="12"/>
    </location>
</feature>
<evidence type="ECO:0000313" key="3">
    <source>
        <dbReference type="EMBL" id="KAH0933881.1"/>
    </source>
</evidence>
<evidence type="ECO:0000259" key="2">
    <source>
        <dbReference type="Pfam" id="PF24818"/>
    </source>
</evidence>